<evidence type="ECO:0000259" key="3">
    <source>
        <dbReference type="Pfam" id="PF01408"/>
    </source>
</evidence>
<dbReference type="InterPro" id="IPR036291">
    <property type="entry name" value="NAD(P)-bd_dom_sf"/>
</dbReference>
<evidence type="ECO:0000259" key="4">
    <source>
        <dbReference type="Pfam" id="PF02894"/>
    </source>
</evidence>
<keyword evidence="6" id="KW-1185">Reference proteome</keyword>
<accession>F0XEQ3</accession>
<sequence length="365" mass="38937">MAAAARPIQVGVIGYGLSARVFQIPFVLACSRLVLRAIVQRHGDEAQRDHPTATIYRDAAALFADAAVDLVIVTTPPVSHVTLASQALAAGKHVVVEKPFAPTAADCDRLLAQARDSGRLLSVYQNRRWDGDFVTLQALMGTTPNPLGRLVEFESHIDRFVPPGRPPHAAWLAESAQPTTGALYEIGSHLLDQAVTLLGLPQHVTGFVAAQRGGNATAPDTFTVLLHYAGGLLATLKSSPASAETEQLRFWVRGERGSYRKYHFDPQETQALEQGLGPGDPGFGVEDPAFAGRLTVYGDDGQLHTSTVPAVSPPPTYTCYYDLLAAAIDGTGPVPVPAEDARNAVRLVELALQSAAEGRTLAWEP</sequence>
<protein>
    <submittedName>
        <fullName evidence="5">Rossmann fold protein</fullName>
    </submittedName>
</protein>
<keyword evidence="2" id="KW-0560">Oxidoreductase</keyword>
<dbReference type="InterPro" id="IPR004104">
    <property type="entry name" value="Gfo/Idh/MocA-like_OxRdtase_C"/>
</dbReference>
<dbReference type="Gene3D" id="3.40.50.720">
    <property type="entry name" value="NAD(P)-binding Rossmann-like Domain"/>
    <property type="match status" value="1"/>
</dbReference>
<proteinExistence type="inferred from homology"/>
<organism evidence="6">
    <name type="scientific">Grosmannia clavigera (strain kw1407 / UAMH 11150)</name>
    <name type="common">Blue stain fungus</name>
    <name type="synonym">Graphiocladiella clavigera</name>
    <dbReference type="NCBI Taxonomy" id="655863"/>
    <lineage>
        <taxon>Eukaryota</taxon>
        <taxon>Fungi</taxon>
        <taxon>Dikarya</taxon>
        <taxon>Ascomycota</taxon>
        <taxon>Pezizomycotina</taxon>
        <taxon>Sordariomycetes</taxon>
        <taxon>Sordariomycetidae</taxon>
        <taxon>Ophiostomatales</taxon>
        <taxon>Ophiostomataceae</taxon>
        <taxon>Leptographium</taxon>
    </lineage>
</organism>
<dbReference type="SUPFAM" id="SSF51735">
    <property type="entry name" value="NAD(P)-binding Rossmann-fold domains"/>
    <property type="match status" value="1"/>
</dbReference>
<dbReference type="PANTHER" id="PTHR43708:SF5">
    <property type="entry name" value="CONSERVED EXPRESSED OXIDOREDUCTASE (EUROFUNG)-RELATED"/>
    <property type="match status" value="1"/>
</dbReference>
<dbReference type="InterPro" id="IPR000683">
    <property type="entry name" value="Gfo/Idh/MocA-like_OxRdtase_N"/>
</dbReference>
<dbReference type="Proteomes" id="UP000007796">
    <property type="component" value="Unassembled WGS sequence"/>
</dbReference>
<dbReference type="HOGENOM" id="CLU_023194_19_1_1"/>
<dbReference type="Gene3D" id="3.30.360.10">
    <property type="entry name" value="Dihydrodipicolinate Reductase, domain 2"/>
    <property type="match status" value="1"/>
</dbReference>
<dbReference type="GO" id="GO:0016491">
    <property type="term" value="F:oxidoreductase activity"/>
    <property type="evidence" value="ECO:0007669"/>
    <property type="project" value="UniProtKB-KW"/>
</dbReference>
<dbReference type="AlphaFoldDB" id="F0XEQ3"/>
<dbReference type="GeneID" id="25979407"/>
<evidence type="ECO:0000313" key="6">
    <source>
        <dbReference type="Proteomes" id="UP000007796"/>
    </source>
</evidence>
<reference evidence="5 6" key="1">
    <citation type="journal article" date="2011" name="Proc. Natl. Acad. Sci. U.S.A.">
        <title>Genome and transcriptome analyses of the mountain pine beetle-fungal symbiont Grosmannia clavigera, a lodgepole pine pathogen.</title>
        <authorList>
            <person name="DiGuistini S."/>
            <person name="Wang Y."/>
            <person name="Liao N.Y."/>
            <person name="Taylor G."/>
            <person name="Tanguay P."/>
            <person name="Feau N."/>
            <person name="Henrissat B."/>
            <person name="Chan S.K."/>
            <person name="Hesse-Orce U."/>
            <person name="Alamouti S.M."/>
            <person name="Tsui C.K.M."/>
            <person name="Docking R.T."/>
            <person name="Levasseur A."/>
            <person name="Haridas S."/>
            <person name="Robertson G."/>
            <person name="Birol I."/>
            <person name="Holt R.A."/>
            <person name="Marra M.A."/>
            <person name="Hamelin R.C."/>
            <person name="Hirst M."/>
            <person name="Jones S.J.M."/>
            <person name="Bohlmann J."/>
            <person name="Breuil C."/>
        </authorList>
    </citation>
    <scope>NUCLEOTIDE SEQUENCE [LARGE SCALE GENOMIC DNA]</scope>
    <source>
        <strain evidence="6">kw1407 / UAMH 11150</strain>
    </source>
</reference>
<dbReference type="GO" id="GO:0000166">
    <property type="term" value="F:nucleotide binding"/>
    <property type="evidence" value="ECO:0007669"/>
    <property type="project" value="InterPro"/>
</dbReference>
<dbReference type="InterPro" id="IPR051317">
    <property type="entry name" value="Gfo/Idh/MocA_oxidoreduct"/>
</dbReference>
<dbReference type="PANTHER" id="PTHR43708">
    <property type="entry name" value="CONSERVED EXPRESSED OXIDOREDUCTASE (EUROFUNG)"/>
    <property type="match status" value="1"/>
</dbReference>
<evidence type="ECO:0000256" key="1">
    <source>
        <dbReference type="ARBA" id="ARBA00010928"/>
    </source>
</evidence>
<comment type="similarity">
    <text evidence="1">Belongs to the Gfo/Idh/MocA family.</text>
</comment>
<dbReference type="Pfam" id="PF02894">
    <property type="entry name" value="GFO_IDH_MocA_C"/>
    <property type="match status" value="1"/>
</dbReference>
<evidence type="ECO:0000256" key="2">
    <source>
        <dbReference type="ARBA" id="ARBA00023002"/>
    </source>
</evidence>
<evidence type="ECO:0000313" key="5">
    <source>
        <dbReference type="EMBL" id="EFX03674.1"/>
    </source>
</evidence>
<dbReference type="FunCoup" id="F0XEQ3">
    <property type="interactions" value="237"/>
</dbReference>
<name>F0XEQ3_GROCL</name>
<dbReference type="STRING" id="655863.F0XEQ3"/>
<dbReference type="Pfam" id="PF01408">
    <property type="entry name" value="GFO_IDH_MocA"/>
    <property type="match status" value="1"/>
</dbReference>
<dbReference type="InParanoid" id="F0XEQ3"/>
<dbReference type="eggNOG" id="KOG2742">
    <property type="taxonomic scope" value="Eukaryota"/>
</dbReference>
<feature type="domain" description="Gfo/Idh/MocA-like oxidoreductase C-terminal" evidence="4">
    <location>
        <begin position="147"/>
        <end position="361"/>
    </location>
</feature>
<dbReference type="EMBL" id="GL629765">
    <property type="protein sequence ID" value="EFX03674.1"/>
    <property type="molecule type" value="Genomic_DNA"/>
</dbReference>
<dbReference type="OrthoDB" id="6417021at2759"/>
<feature type="domain" description="Gfo/Idh/MocA-like oxidoreductase N-terminal" evidence="3">
    <location>
        <begin position="8"/>
        <end position="124"/>
    </location>
</feature>
<dbReference type="RefSeq" id="XP_014173156.1">
    <property type="nucleotide sequence ID" value="XM_014317681.1"/>
</dbReference>
<gene>
    <name evidence="5" type="ORF">CMQ_602</name>
</gene>